<dbReference type="InterPro" id="IPR001322">
    <property type="entry name" value="Lamin_tail_dom"/>
</dbReference>
<accession>F5Y761</accession>
<keyword evidence="4" id="KW-1185">Reference proteome</keyword>
<feature type="domain" description="LTD" evidence="2">
    <location>
        <begin position="883"/>
        <end position="1086"/>
    </location>
</feature>
<evidence type="ECO:0000313" key="4">
    <source>
        <dbReference type="Proteomes" id="UP000009222"/>
    </source>
</evidence>
<evidence type="ECO:0000259" key="2">
    <source>
        <dbReference type="PROSITE" id="PS51841"/>
    </source>
</evidence>
<dbReference type="OrthoDB" id="1465721at2"/>
<feature type="domain" description="LTD" evidence="2">
    <location>
        <begin position="456"/>
        <end position="616"/>
    </location>
</feature>
<proteinExistence type="predicted"/>
<dbReference type="Proteomes" id="UP000009222">
    <property type="component" value="Chromosome"/>
</dbReference>
<gene>
    <name evidence="3" type="ordered locus">TREAZ_1133</name>
</gene>
<dbReference type="KEGG" id="taz:TREAZ_1133"/>
<dbReference type="eggNOG" id="COG3391">
    <property type="taxonomic scope" value="Bacteria"/>
</dbReference>
<feature type="domain" description="LTD" evidence="2">
    <location>
        <begin position="677"/>
        <end position="809"/>
    </location>
</feature>
<feature type="signal peptide" evidence="1">
    <location>
        <begin position="1"/>
        <end position="26"/>
    </location>
</feature>
<dbReference type="Pfam" id="PF00932">
    <property type="entry name" value="LTD"/>
    <property type="match status" value="2"/>
</dbReference>
<evidence type="ECO:0000256" key="1">
    <source>
        <dbReference type="SAM" id="SignalP"/>
    </source>
</evidence>
<protein>
    <submittedName>
        <fullName evidence="3">Putative lipoprotein</fullName>
    </submittedName>
</protein>
<dbReference type="EMBL" id="CP001841">
    <property type="protein sequence ID" value="AEF82239.1"/>
    <property type="molecule type" value="Genomic_DNA"/>
</dbReference>
<dbReference type="AlphaFoldDB" id="F5Y761"/>
<dbReference type="RefSeq" id="WP_015710857.1">
    <property type="nucleotide sequence ID" value="NC_015577.1"/>
</dbReference>
<evidence type="ECO:0000313" key="3">
    <source>
        <dbReference type="EMBL" id="AEF82239.1"/>
    </source>
</evidence>
<name>F5Y761_LEAAZ</name>
<feature type="chain" id="PRO_5003335675" evidence="1">
    <location>
        <begin position="27"/>
        <end position="1114"/>
    </location>
</feature>
<keyword evidence="1" id="KW-0732">Signal</keyword>
<dbReference type="HOGENOM" id="CLU_281297_0_0_12"/>
<reference evidence="3 4" key="2">
    <citation type="journal article" date="2011" name="ISME J.">
        <title>RNA-seq reveals cooperative metabolic interactions between two termite-gut spirochete species in co-culture.</title>
        <authorList>
            <person name="Rosenthal A.Z."/>
            <person name="Matson E.G."/>
            <person name="Eldar A."/>
            <person name="Leadbetter J.R."/>
        </authorList>
    </citation>
    <scope>NUCLEOTIDE SEQUENCE [LARGE SCALE GENOMIC DNA]</scope>
    <source>
        <strain evidence="4">ATCC BAA-888 / DSM 13862 / ZAS-9</strain>
    </source>
</reference>
<dbReference type="InParanoid" id="F5Y761"/>
<dbReference type="STRING" id="545695.TREAZ_1133"/>
<reference evidence="4" key="1">
    <citation type="submission" date="2009-12" db="EMBL/GenBank/DDBJ databases">
        <title>Complete sequence of Treponema azotonutricium strain ZAS-9.</title>
        <authorList>
            <person name="Tetu S.G."/>
            <person name="Matson E."/>
            <person name="Ren Q."/>
            <person name="Seshadri R."/>
            <person name="Elbourne L."/>
            <person name="Hassan K.A."/>
            <person name="Durkin A."/>
            <person name="Radune D."/>
            <person name="Mohamoud Y."/>
            <person name="Shay R."/>
            <person name="Jin S."/>
            <person name="Zhang X."/>
            <person name="Lucey K."/>
            <person name="Ballor N.R."/>
            <person name="Ottesen E."/>
            <person name="Rosenthal R."/>
            <person name="Allen A."/>
            <person name="Leadbetter J.R."/>
            <person name="Paulsen I.T."/>
        </authorList>
    </citation>
    <scope>NUCLEOTIDE SEQUENCE [LARGE SCALE GENOMIC DNA]</scope>
    <source>
        <strain evidence="4">ATCC BAA-888 / DSM 13862 / ZAS-9</strain>
    </source>
</reference>
<dbReference type="InterPro" id="IPR036415">
    <property type="entry name" value="Lamin_tail_dom_sf"/>
</dbReference>
<keyword evidence="3" id="KW-0449">Lipoprotein</keyword>
<sequence length="1114" mass="121410">MNKNKLFKFLSLILGLAVLVSCSNFFEPSSRDDGGTYITVDLEGDMRTLLPAASQFTKYTLKAARETQSETINITSMPQRITLSPGTWTIDAEAFVTVNGEQVSAAAGSIVVSDLAAGENRAVSIRLAMPDTQGTGIFDYTVALPAIPFNSAKMILTPLFGSPRTDIEYDLLNQLSGKNFLPSGYYLLRTIMEYNSLKAGKVEVVHIYPNMDTRAVYEFSSGDFIEQKVLIWQMYASSVDSTSTNGAVSHNFVELYNPTDAEINLAGYSLQYGYVGKDAEENPVYPDNYHDDIAWEKLDLSGTIPAHSSFLVLGKLWNADSRLDLGELIPDQAWDIAFENRNFKFCLIKSTAVLMVQNPFDINGDGSGVRAAGYVDMFGGINSNKPKDRDIINGYEGPKSYWDTKNWPEIVSKQKAARRINLVDTNDNTLDFEPIDYRPSGITDKQLPLYQPKNSDYGPWDPVAVPEILILQAYGTGTASDGSVSHNFIELYNPGKKDISLAGYSVQYSTSGASWNKLNLTGIIKAGHSFLILGAKNNTAARLQIAEITADMIWPGQVFDNKKFKIALVRSTDTLLAANPFNTGSGNPVAGYVDMVGAVNKASDGDVIDAFEGSGSNGPELISKNKSARRKTVIDTNSNVDDFEGIDYRKAGIADDALAAFYGPKGSVYGEWDPKYTPPPPVASETPIVILQAYGSGGKIDAAVSHSFVELYNTTDSAINLSGYTLQYSSKGTSWDVLPLTGSIPARTSFLILGKQSNNTGEVLPRVVLADDDFDTADQAWDIDLSNDAFKICLVHGTNPITTVNPYVAVIAGYVDMLGAGTADGFEAAPAAGISKQKTARRKTLTDTNNNAADFEIIEYRAQGGLSAEELLFYQPKNRFYGSWTPVRTAQSAQGLLILQVYGPGNSKDSDGVVTDGAVSRSFIELYNNTDTAIDLGTYSIQYSEGGNNWDKLNLSGIVPAHTSYLILGAAHNTAPRLTLNDNEGDKIWLGKDLSRERIKICLLSNQTLLTTANPYNDGSPVSGYVDMAGSGNNDNETHIDAFENSGDSDLTSCPQLLSRQKSMRRKSLIDSNNNRVDFTSIDYRAEKTNDDLLKIYRPKNIAYGIWDTVTAMD</sequence>
<dbReference type="PROSITE" id="PS51841">
    <property type="entry name" value="LTD"/>
    <property type="match status" value="3"/>
</dbReference>
<dbReference type="SUPFAM" id="SSF74853">
    <property type="entry name" value="Lamin A/C globular tail domain"/>
    <property type="match status" value="2"/>
</dbReference>
<dbReference type="PROSITE" id="PS51257">
    <property type="entry name" value="PROKAR_LIPOPROTEIN"/>
    <property type="match status" value="1"/>
</dbReference>
<organism evidence="3 4">
    <name type="scientific">Leadbettera azotonutricia (strain ATCC BAA-888 / DSM 13862 / ZAS-9)</name>
    <name type="common">Treponema azotonutricium</name>
    <dbReference type="NCBI Taxonomy" id="545695"/>
    <lineage>
        <taxon>Bacteria</taxon>
        <taxon>Pseudomonadati</taxon>
        <taxon>Spirochaetota</taxon>
        <taxon>Spirochaetia</taxon>
        <taxon>Spirochaetales</taxon>
        <taxon>Breznakiellaceae</taxon>
        <taxon>Leadbettera</taxon>
    </lineage>
</organism>